<dbReference type="Proteomes" id="UP000694850">
    <property type="component" value="Unplaced"/>
</dbReference>
<reference evidence="13" key="1">
    <citation type="submission" date="2025-08" db="UniProtKB">
        <authorList>
            <consortium name="RefSeq"/>
        </authorList>
    </citation>
    <scope>IDENTIFICATION</scope>
</reference>
<gene>
    <name evidence="13" type="primary">IL6</name>
</gene>
<dbReference type="SMART" id="SM00126">
    <property type="entry name" value="IL6"/>
    <property type="match status" value="1"/>
</dbReference>
<comment type="similarity">
    <text evidence="2">Belongs to the IL-6 superfamily.</text>
</comment>
<evidence type="ECO:0000256" key="6">
    <source>
        <dbReference type="ARBA" id="ARBA00022525"/>
    </source>
</evidence>
<keyword evidence="12" id="KW-1185">Reference proteome</keyword>
<evidence type="ECO:0000256" key="11">
    <source>
        <dbReference type="PIRSR" id="PIRSR001935-1"/>
    </source>
</evidence>
<dbReference type="InterPro" id="IPR003574">
    <property type="entry name" value="IL-6-like"/>
</dbReference>
<dbReference type="GO" id="GO:0005125">
    <property type="term" value="F:cytokine activity"/>
    <property type="evidence" value="ECO:0007669"/>
    <property type="project" value="UniProtKB-KW"/>
</dbReference>
<dbReference type="PRINTS" id="PR00433">
    <property type="entry name" value="IL6GCSFMGF"/>
</dbReference>
<organism evidence="12 13">
    <name type="scientific">Orycteropus afer afer</name>
    <dbReference type="NCBI Taxonomy" id="1230840"/>
    <lineage>
        <taxon>Eukaryota</taxon>
        <taxon>Metazoa</taxon>
        <taxon>Chordata</taxon>
        <taxon>Craniata</taxon>
        <taxon>Vertebrata</taxon>
        <taxon>Euteleostomi</taxon>
        <taxon>Mammalia</taxon>
        <taxon>Eutheria</taxon>
        <taxon>Afrotheria</taxon>
        <taxon>Tubulidentata</taxon>
        <taxon>Orycteropodidae</taxon>
        <taxon>Orycteropus</taxon>
    </lineage>
</organism>
<evidence type="ECO:0000256" key="2">
    <source>
        <dbReference type="ARBA" id="ARBA00007432"/>
    </source>
</evidence>
<dbReference type="Gene3D" id="1.20.1250.10">
    <property type="match status" value="1"/>
</dbReference>
<evidence type="ECO:0000256" key="5">
    <source>
        <dbReference type="ARBA" id="ARBA00022514"/>
    </source>
</evidence>
<keyword evidence="8 11" id="KW-1015">Disulfide bond</keyword>
<evidence type="ECO:0000313" key="12">
    <source>
        <dbReference type="Proteomes" id="UP000694850"/>
    </source>
</evidence>
<evidence type="ECO:0000256" key="7">
    <source>
        <dbReference type="ARBA" id="ARBA00023030"/>
    </source>
</evidence>
<comment type="function">
    <text evidence="9">Cytokine with a wide variety of biological functions in immunity, tissue regeneration, and metabolism. Binds to IL6R, then the complex associates to the signaling subunit IL6ST/gp130 to trigger the intracellular IL6-signaling pathway. The interaction with the membrane-bound IL6R and IL6ST stimulates 'classic signaling', whereas the binding of IL6 and soluble IL6R to IL6ST stimulates 'trans-signaling'. Alternatively, 'cluster signaling' occurs when membrane-bound IL6:IL6R complexes on transmitter cells activate IL6ST receptors on neighboring receiver cells.</text>
</comment>
<dbReference type="PIRSF" id="PIRSF001935">
    <property type="entry name" value="IL6_MGF_GCSF"/>
    <property type="match status" value="1"/>
</dbReference>
<dbReference type="RefSeq" id="XP_007944764.2">
    <property type="nucleotide sequence ID" value="XM_007946573.2"/>
</dbReference>
<comment type="subunit">
    <text evidence="10">Component of a hexamer of two molecules each of IL6, IL6R and IL6ST; first binds to IL6R to associate with the signaling subunit IL6ST. Interacts with IL6R (via the N-terminal ectodomain); this interaction may be affected by IL6R-binding with SORL1, hence decreasing IL6 cis signaling. Interacts with SORL1 (via the N-terminal ectodomain); this interaction leads to IL6 internalization and lysosomal degradation. May form a trimeric complex with the soluble SORL1 ectodomain and soluble IL6R receptor; this interaction might stabilize circulating IL6, hence promoting IL6 trans signaling.</text>
</comment>
<name>A0A8B7A9W6_ORYAF</name>
<dbReference type="GO" id="GO:0030154">
    <property type="term" value="P:cell differentiation"/>
    <property type="evidence" value="ECO:0007669"/>
    <property type="project" value="InterPro"/>
</dbReference>
<dbReference type="InterPro" id="IPR009079">
    <property type="entry name" value="4_helix_cytokine-like_core"/>
</dbReference>
<dbReference type="GO" id="GO:0005615">
    <property type="term" value="C:extracellular space"/>
    <property type="evidence" value="ECO:0007669"/>
    <property type="project" value="UniProtKB-KW"/>
</dbReference>
<evidence type="ECO:0000313" key="13">
    <source>
        <dbReference type="RefSeq" id="XP_007944764.2"/>
    </source>
</evidence>
<evidence type="ECO:0000256" key="3">
    <source>
        <dbReference type="ARBA" id="ARBA00019464"/>
    </source>
</evidence>
<keyword evidence="7" id="KW-0339">Growth factor</keyword>
<evidence type="ECO:0000256" key="9">
    <source>
        <dbReference type="ARBA" id="ARBA00023441"/>
    </source>
</evidence>
<evidence type="ECO:0000256" key="8">
    <source>
        <dbReference type="ARBA" id="ARBA00023157"/>
    </source>
</evidence>
<dbReference type="Pfam" id="PF00489">
    <property type="entry name" value="IL6"/>
    <property type="match status" value="1"/>
</dbReference>
<dbReference type="SUPFAM" id="SSF47266">
    <property type="entry name" value="4-helical cytokines"/>
    <property type="match status" value="1"/>
</dbReference>
<accession>A0A8B7A9W6</accession>
<dbReference type="InterPro" id="IPR030474">
    <property type="entry name" value="IL-6/GCSF/MGF"/>
</dbReference>
<dbReference type="AlphaFoldDB" id="A0A8B7A9W6"/>
<dbReference type="OrthoDB" id="8943569at2759"/>
<protein>
    <recommendedName>
        <fullName evidence="3">Interleukin-6</fullName>
    </recommendedName>
</protein>
<dbReference type="GO" id="GO:0005138">
    <property type="term" value="F:interleukin-6 receptor binding"/>
    <property type="evidence" value="ECO:0007669"/>
    <property type="project" value="InterPro"/>
</dbReference>
<dbReference type="GeneID" id="103201825"/>
<dbReference type="GO" id="GO:0006953">
    <property type="term" value="P:acute-phase response"/>
    <property type="evidence" value="ECO:0007669"/>
    <property type="project" value="UniProtKB-KW"/>
</dbReference>
<proteinExistence type="inferred from homology"/>
<dbReference type="GO" id="GO:0006955">
    <property type="term" value="P:immune response"/>
    <property type="evidence" value="ECO:0007669"/>
    <property type="project" value="InterPro"/>
</dbReference>
<evidence type="ECO:0000256" key="1">
    <source>
        <dbReference type="ARBA" id="ARBA00004613"/>
    </source>
</evidence>
<sequence>MSEDHSALKPTRNKRELHLPSRNQTMNSLSTSTFNPVAFCLGLLLAMASAFPTGTSLEGDSKDEGTDADKTVKFMTTIRFQVTELRKEMCDKYNKCENTTVALARNNLNLPEMTDKDRCFHSGFNQETCLMKIITGLLEFQIYLDYVQNKFEGEKGNIIAVQNTIKSLVQNLKQKVKNSEAVTTPDPSTNAGLLSKLHLQSGWLKNTTINLILQSLDVFMQYSLRATRMLPGHLKSL</sequence>
<evidence type="ECO:0000256" key="10">
    <source>
        <dbReference type="ARBA" id="ARBA00023468"/>
    </source>
</evidence>
<keyword evidence="6" id="KW-0964">Secreted</keyword>
<dbReference type="GO" id="GO:0008083">
    <property type="term" value="F:growth factor activity"/>
    <property type="evidence" value="ECO:0007669"/>
    <property type="project" value="UniProtKB-KW"/>
</dbReference>
<dbReference type="InterPro" id="IPR030473">
    <property type="entry name" value="IL6/GCSF/MGF_CS"/>
</dbReference>
<dbReference type="PRINTS" id="PR00434">
    <property type="entry name" value="INTERLEUKIN6"/>
</dbReference>
<comment type="subcellular location">
    <subcellularLocation>
        <location evidence="1">Secreted</location>
    </subcellularLocation>
</comment>
<keyword evidence="4" id="KW-0011">Acute phase</keyword>
<dbReference type="PROSITE" id="PS00254">
    <property type="entry name" value="INTERLEUKIN_6"/>
    <property type="match status" value="1"/>
</dbReference>
<evidence type="ECO:0000256" key="4">
    <source>
        <dbReference type="ARBA" id="ARBA00022486"/>
    </source>
</evidence>
<keyword evidence="5" id="KW-0202">Cytokine</keyword>
<dbReference type="GO" id="GO:0005896">
    <property type="term" value="C:interleukin-6 receptor complex"/>
    <property type="evidence" value="ECO:0007669"/>
    <property type="project" value="TreeGrafter"/>
</dbReference>
<dbReference type="CTD" id="3569"/>
<dbReference type="GO" id="GO:0051240">
    <property type="term" value="P:positive regulation of multicellular organismal process"/>
    <property type="evidence" value="ECO:0007669"/>
    <property type="project" value="UniProtKB-ARBA"/>
</dbReference>
<dbReference type="PANTHER" id="PTHR48494:SF1">
    <property type="entry name" value="INTERLEUKIN-6"/>
    <property type="match status" value="1"/>
</dbReference>
<dbReference type="GO" id="GO:0046427">
    <property type="term" value="P:positive regulation of receptor signaling pathway via JAK-STAT"/>
    <property type="evidence" value="ECO:0007669"/>
    <property type="project" value="TreeGrafter"/>
</dbReference>
<dbReference type="PANTHER" id="PTHR48494">
    <property type="entry name" value="INTERLEUKIN-6"/>
    <property type="match status" value="1"/>
</dbReference>